<dbReference type="AlphaFoldDB" id="A0A286NVH4"/>
<dbReference type="Pfam" id="PF13320">
    <property type="entry name" value="GH123_cat"/>
    <property type="match status" value="1"/>
</dbReference>
<feature type="domain" description="Glycoside hydrolase 123 catalytic" evidence="1">
    <location>
        <begin position="280"/>
        <end position="504"/>
    </location>
</feature>
<sequence>MGDSMVAAGAVGWLLVGVLAGAPEPRVVSALEKVRPEALPKGEKQARLSLARGECEGVQVVLPPGASRVQAAPLTLSGPGKPLAAHLWREAFLDVKTASNSQGGTGLWPDPLVPVETPSGDKKAPTVLYVELCAPEAQRPGTYRGALKLKADGAAVAAVPFTAEVQPFALPATSSLPNSFGVSLYSIAKGHGVKPESPEAQGLLRDYVTALLTHRVSAHGMSMNPPPVRFDDGGAQVDFRAYDAEVSSFLEGTALPSGARFTTLDVRDSKAARTDAEKAAYYRALAAHAKEKGWRAQLFFYAKDEPKPEDVALVRTQALRVRASGKDVPVLVTAPLDESLRDSADILAPTLNCFFPRPGPQTCRNVVPLQTLRGKLAPQVKVWWYQSCNSHGCTGGAAEDASVEKAYSGWASYMVDHPAPLNRAMGPLAFLTGVDGELYFDTVFAYNTKDPWTDLFEFGGNGDGTFFYPGTPSRPGFTSHQPVLSLRLKHLRDGLEDYEYLRLLESLGEKTFAQEAVRRLVRSGYDVQRDVRQWEQVRQEMTARLRQRWEAVEEAKRSGVRSK</sequence>
<reference evidence="2 3" key="1">
    <citation type="submission" date="2017-06" db="EMBL/GenBank/DDBJ databases">
        <authorList>
            <person name="Kim H.J."/>
            <person name="Triplett B.A."/>
        </authorList>
    </citation>
    <scope>NUCLEOTIDE SEQUENCE [LARGE SCALE GENOMIC DNA]</scope>
    <source>
        <strain evidence="2 3">DSM 14713</strain>
    </source>
</reference>
<dbReference type="InterPro" id="IPR025150">
    <property type="entry name" value="GH123_cat"/>
</dbReference>
<accession>A0A286NVH4</accession>
<keyword evidence="3" id="KW-1185">Reference proteome</keyword>
<gene>
    <name evidence="2" type="ORF">MEBOL_000595</name>
</gene>
<proteinExistence type="predicted"/>
<evidence type="ECO:0000259" key="1">
    <source>
        <dbReference type="Pfam" id="PF13320"/>
    </source>
</evidence>
<protein>
    <recommendedName>
        <fullName evidence="1">Glycoside hydrolase 123 catalytic domain-containing protein</fullName>
    </recommendedName>
</protein>
<dbReference type="EMBL" id="CP022163">
    <property type="protein sequence ID" value="ATB27157.1"/>
    <property type="molecule type" value="Genomic_DNA"/>
</dbReference>
<organism evidence="2 3">
    <name type="scientific">Melittangium boletus DSM 14713</name>
    <dbReference type="NCBI Taxonomy" id="1294270"/>
    <lineage>
        <taxon>Bacteria</taxon>
        <taxon>Pseudomonadati</taxon>
        <taxon>Myxococcota</taxon>
        <taxon>Myxococcia</taxon>
        <taxon>Myxococcales</taxon>
        <taxon>Cystobacterineae</taxon>
        <taxon>Archangiaceae</taxon>
        <taxon>Melittangium</taxon>
    </lineage>
</organism>
<dbReference type="KEGG" id="mbd:MEBOL_000595"/>
<evidence type="ECO:0000313" key="2">
    <source>
        <dbReference type="EMBL" id="ATB27157.1"/>
    </source>
</evidence>
<evidence type="ECO:0000313" key="3">
    <source>
        <dbReference type="Proteomes" id="UP000217289"/>
    </source>
</evidence>
<dbReference type="Proteomes" id="UP000217289">
    <property type="component" value="Chromosome"/>
</dbReference>
<name>A0A286NVH4_9BACT</name>